<evidence type="ECO:0000313" key="1">
    <source>
        <dbReference type="EMBL" id="ORY15117.1"/>
    </source>
</evidence>
<keyword evidence="2" id="KW-1185">Reference proteome</keyword>
<proteinExistence type="predicted"/>
<evidence type="ECO:0000313" key="2">
    <source>
        <dbReference type="Proteomes" id="UP000193144"/>
    </source>
</evidence>
<accession>A0A1Y1ZYI2</accession>
<organism evidence="1 2">
    <name type="scientific">Clohesyomyces aquaticus</name>
    <dbReference type="NCBI Taxonomy" id="1231657"/>
    <lineage>
        <taxon>Eukaryota</taxon>
        <taxon>Fungi</taxon>
        <taxon>Dikarya</taxon>
        <taxon>Ascomycota</taxon>
        <taxon>Pezizomycotina</taxon>
        <taxon>Dothideomycetes</taxon>
        <taxon>Pleosporomycetidae</taxon>
        <taxon>Pleosporales</taxon>
        <taxon>Lindgomycetaceae</taxon>
        <taxon>Clohesyomyces</taxon>
    </lineage>
</organism>
<dbReference type="Proteomes" id="UP000193144">
    <property type="component" value="Unassembled WGS sequence"/>
</dbReference>
<sequence>MTDCWVVASVSRISTVSRNPSHTNPPTTLITTMTVLAIRKGGSPEGQQLSLTNSVCSPGMETTLTSSSRFSLQKRNLLHSLSLLRYLVYLDSGRKVSALLLGNGESAFEFGLTNLRPHVPRRAAITVTITVSPPPHRSTVNAHLLYSADPFISASLPCVDNSC</sequence>
<gene>
    <name evidence="1" type="ORF">BCR34DRAFT_189247</name>
</gene>
<comment type="caution">
    <text evidence="1">The sequence shown here is derived from an EMBL/GenBank/DDBJ whole genome shotgun (WGS) entry which is preliminary data.</text>
</comment>
<name>A0A1Y1ZYI2_9PLEO</name>
<reference evidence="1 2" key="1">
    <citation type="submission" date="2016-07" db="EMBL/GenBank/DDBJ databases">
        <title>Pervasive Adenine N6-methylation of Active Genes in Fungi.</title>
        <authorList>
            <consortium name="DOE Joint Genome Institute"/>
            <person name="Mondo S.J."/>
            <person name="Dannebaum R.O."/>
            <person name="Kuo R.C."/>
            <person name="Labutti K."/>
            <person name="Haridas S."/>
            <person name="Kuo A."/>
            <person name="Salamov A."/>
            <person name="Ahrendt S.R."/>
            <person name="Lipzen A."/>
            <person name="Sullivan W."/>
            <person name="Andreopoulos W.B."/>
            <person name="Clum A."/>
            <person name="Lindquist E."/>
            <person name="Daum C."/>
            <person name="Ramamoorthy G.K."/>
            <person name="Gryganskyi A."/>
            <person name="Culley D."/>
            <person name="Magnuson J.K."/>
            <person name="James T.Y."/>
            <person name="O'Malley M.A."/>
            <person name="Stajich J.E."/>
            <person name="Spatafora J.W."/>
            <person name="Visel A."/>
            <person name="Grigoriev I.V."/>
        </authorList>
    </citation>
    <scope>NUCLEOTIDE SEQUENCE [LARGE SCALE GENOMIC DNA]</scope>
    <source>
        <strain evidence="1 2">CBS 115471</strain>
    </source>
</reference>
<dbReference type="AlphaFoldDB" id="A0A1Y1ZYI2"/>
<protein>
    <submittedName>
        <fullName evidence="1">Uncharacterized protein</fullName>
    </submittedName>
</protein>
<dbReference type="EMBL" id="MCFA01000027">
    <property type="protein sequence ID" value="ORY15117.1"/>
    <property type="molecule type" value="Genomic_DNA"/>
</dbReference>